<reference evidence="3" key="2">
    <citation type="submission" date="2020-09" db="EMBL/GenBank/DDBJ databases">
        <authorList>
            <person name="Sun Q."/>
            <person name="Ohkuma M."/>
        </authorList>
    </citation>
    <scope>NUCLEOTIDE SEQUENCE</scope>
    <source>
        <strain evidence="3">JCM 14371</strain>
    </source>
</reference>
<proteinExistence type="inferred from homology"/>
<dbReference type="InterPro" id="IPR006684">
    <property type="entry name" value="YbgC/YbaW"/>
</dbReference>
<comment type="caution">
    <text evidence="3">The sequence shown here is derived from an EMBL/GenBank/DDBJ whole genome shotgun (WGS) entry which is preliminary data.</text>
</comment>
<gene>
    <name evidence="3" type="ORF">GCM10008939_15800</name>
</gene>
<accession>A0A917PDV5</accession>
<evidence type="ECO:0000313" key="3">
    <source>
        <dbReference type="EMBL" id="GGJ72272.1"/>
    </source>
</evidence>
<dbReference type="NCBIfam" id="TIGR00051">
    <property type="entry name" value="YbgC/FadM family acyl-CoA thioesterase"/>
    <property type="match status" value="1"/>
</dbReference>
<organism evidence="3 4">
    <name type="scientific">Deinococcus aquiradiocola</name>
    <dbReference type="NCBI Taxonomy" id="393059"/>
    <lineage>
        <taxon>Bacteria</taxon>
        <taxon>Thermotogati</taxon>
        <taxon>Deinococcota</taxon>
        <taxon>Deinococci</taxon>
        <taxon>Deinococcales</taxon>
        <taxon>Deinococcaceae</taxon>
        <taxon>Deinococcus</taxon>
    </lineage>
</organism>
<keyword evidence="4" id="KW-1185">Reference proteome</keyword>
<dbReference type="Proteomes" id="UP000635726">
    <property type="component" value="Unassembled WGS sequence"/>
</dbReference>
<sequence>MTVQEPGSAGAAHVTVTRFRTRYAETDAMGVVHHATYPVWFEMGRSDFMREIGIPYAQVEERGYYFMLSGLNVRYRAAARYDEELTLTTRVGELKSRTCTFTYEVRRGDDLVATGETQHICTDRAYRPSRLPDDVLAALRGEPRPA</sequence>
<evidence type="ECO:0000313" key="4">
    <source>
        <dbReference type="Proteomes" id="UP000635726"/>
    </source>
</evidence>
<dbReference type="Gene3D" id="3.10.129.10">
    <property type="entry name" value="Hotdog Thioesterase"/>
    <property type="match status" value="1"/>
</dbReference>
<dbReference type="PANTHER" id="PTHR31793">
    <property type="entry name" value="4-HYDROXYBENZOYL-COA THIOESTERASE FAMILY MEMBER"/>
    <property type="match status" value="1"/>
</dbReference>
<dbReference type="InterPro" id="IPR029069">
    <property type="entry name" value="HotDog_dom_sf"/>
</dbReference>
<dbReference type="PIRSF" id="PIRSF003230">
    <property type="entry name" value="YbgC"/>
    <property type="match status" value="1"/>
</dbReference>
<dbReference type="AlphaFoldDB" id="A0A917PDV5"/>
<comment type="similarity">
    <text evidence="1">Belongs to the 4-hydroxybenzoyl-CoA thioesterase family.</text>
</comment>
<dbReference type="PANTHER" id="PTHR31793:SF27">
    <property type="entry name" value="NOVEL THIOESTERASE SUPERFAMILY DOMAIN AND SAPOSIN A-TYPE DOMAIN CONTAINING PROTEIN (0610012H03RIK)"/>
    <property type="match status" value="1"/>
</dbReference>
<dbReference type="GO" id="GO:0047617">
    <property type="term" value="F:fatty acyl-CoA hydrolase activity"/>
    <property type="evidence" value="ECO:0007669"/>
    <property type="project" value="TreeGrafter"/>
</dbReference>
<reference evidence="3" key="1">
    <citation type="journal article" date="2014" name="Int. J. Syst. Evol. Microbiol.">
        <title>Complete genome sequence of Corynebacterium casei LMG S-19264T (=DSM 44701T), isolated from a smear-ripened cheese.</title>
        <authorList>
            <consortium name="US DOE Joint Genome Institute (JGI-PGF)"/>
            <person name="Walter F."/>
            <person name="Albersmeier A."/>
            <person name="Kalinowski J."/>
            <person name="Ruckert C."/>
        </authorList>
    </citation>
    <scope>NUCLEOTIDE SEQUENCE</scope>
    <source>
        <strain evidence="3">JCM 14371</strain>
    </source>
</reference>
<evidence type="ECO:0000256" key="1">
    <source>
        <dbReference type="ARBA" id="ARBA00005953"/>
    </source>
</evidence>
<dbReference type="SUPFAM" id="SSF54637">
    <property type="entry name" value="Thioesterase/thiol ester dehydrase-isomerase"/>
    <property type="match status" value="1"/>
</dbReference>
<name>A0A917PDV5_9DEIO</name>
<dbReference type="Pfam" id="PF13279">
    <property type="entry name" value="4HBT_2"/>
    <property type="match status" value="1"/>
</dbReference>
<protein>
    <submittedName>
        <fullName evidence="3">4-hydroxybenzoyl-CoA thioesterase</fullName>
    </submittedName>
</protein>
<dbReference type="CDD" id="cd00586">
    <property type="entry name" value="4HBT"/>
    <property type="match status" value="1"/>
</dbReference>
<dbReference type="InterPro" id="IPR050563">
    <property type="entry name" value="4-hydroxybenzoyl-CoA_TE"/>
</dbReference>
<keyword evidence="2" id="KW-0378">Hydrolase</keyword>
<evidence type="ECO:0000256" key="2">
    <source>
        <dbReference type="ARBA" id="ARBA00022801"/>
    </source>
</evidence>
<dbReference type="EMBL" id="BMOE01000004">
    <property type="protein sequence ID" value="GGJ72272.1"/>
    <property type="molecule type" value="Genomic_DNA"/>
</dbReference>